<proteinExistence type="predicted"/>
<gene>
    <name evidence="1" type="ORF">COCCADRAFT_81375</name>
</gene>
<dbReference type="EMBL" id="KI964538">
    <property type="protein sequence ID" value="EUC39073.1"/>
    <property type="molecule type" value="Genomic_DNA"/>
</dbReference>
<dbReference type="KEGG" id="bze:COCCADRAFT_81375"/>
<reference evidence="1 2" key="1">
    <citation type="journal article" date="2013" name="PLoS Genet.">
        <title>Comparative genome structure, secondary metabolite, and effector coding capacity across Cochliobolus pathogens.</title>
        <authorList>
            <person name="Condon B.J."/>
            <person name="Leng Y."/>
            <person name="Wu D."/>
            <person name="Bushley K.E."/>
            <person name="Ohm R.A."/>
            <person name="Otillar R."/>
            <person name="Martin J."/>
            <person name="Schackwitz W."/>
            <person name="Grimwood J."/>
            <person name="MohdZainudin N."/>
            <person name="Xue C."/>
            <person name="Wang R."/>
            <person name="Manning V.A."/>
            <person name="Dhillon B."/>
            <person name="Tu Z.J."/>
            <person name="Steffenson B.J."/>
            <person name="Salamov A."/>
            <person name="Sun H."/>
            <person name="Lowry S."/>
            <person name="LaButti K."/>
            <person name="Han J."/>
            <person name="Copeland A."/>
            <person name="Lindquist E."/>
            <person name="Barry K."/>
            <person name="Schmutz J."/>
            <person name="Baker S.E."/>
            <person name="Ciuffetti L.M."/>
            <person name="Grigoriev I.V."/>
            <person name="Zhong S."/>
            <person name="Turgeon B.G."/>
        </authorList>
    </citation>
    <scope>NUCLEOTIDE SEQUENCE [LARGE SCALE GENOMIC DNA]</scope>
    <source>
        <strain evidence="1 2">26-R-13</strain>
    </source>
</reference>
<dbReference type="HOGENOM" id="CLU_1916720_0_0_1"/>
<evidence type="ECO:0000313" key="2">
    <source>
        <dbReference type="Proteomes" id="UP000053841"/>
    </source>
</evidence>
<organism evidence="1 2">
    <name type="scientific">Cochliobolus carbonum (strain 26-R-13)</name>
    <name type="common">Maize leaf spot fungus</name>
    <name type="synonym">Bipolaris zeicola</name>
    <dbReference type="NCBI Taxonomy" id="930089"/>
    <lineage>
        <taxon>Eukaryota</taxon>
        <taxon>Fungi</taxon>
        <taxon>Dikarya</taxon>
        <taxon>Ascomycota</taxon>
        <taxon>Pezizomycotina</taxon>
        <taxon>Dothideomycetes</taxon>
        <taxon>Pleosporomycetidae</taxon>
        <taxon>Pleosporales</taxon>
        <taxon>Pleosporineae</taxon>
        <taxon>Pleosporaceae</taxon>
        <taxon>Bipolaris</taxon>
    </lineage>
</organism>
<dbReference type="AlphaFoldDB" id="W6YNF8"/>
<name>W6YNF8_COCC2</name>
<protein>
    <submittedName>
        <fullName evidence="1">Uncharacterized protein</fullName>
    </submittedName>
</protein>
<dbReference type="GeneID" id="19151156"/>
<dbReference type="Proteomes" id="UP000053841">
    <property type="component" value="Unassembled WGS sequence"/>
</dbReference>
<dbReference type="RefSeq" id="XP_007706559.1">
    <property type="nucleotide sequence ID" value="XM_007708369.1"/>
</dbReference>
<keyword evidence="2" id="KW-1185">Reference proteome</keyword>
<evidence type="ECO:0000313" key="1">
    <source>
        <dbReference type="EMBL" id="EUC39073.1"/>
    </source>
</evidence>
<sequence length="132" mass="14089">MSECISQEGHGSRPLRLTLQILAAIRGYGRPSYSTLLLLGWSCMGSYPWSKCMNKGGQVGREADALMVTVALQDLSSCLAGRTRPIVSNAVMAINGVGGTGAMVCMCGAAPGIKRRWREGEAEHTAYTYTDS</sequence>
<accession>W6YNF8</accession>